<evidence type="ECO:0000256" key="1">
    <source>
        <dbReference type="SAM" id="Phobius"/>
    </source>
</evidence>
<gene>
    <name evidence="2" type="ORF">HNR67_005563</name>
</gene>
<keyword evidence="1" id="KW-0472">Membrane</keyword>
<evidence type="ECO:0000313" key="2">
    <source>
        <dbReference type="EMBL" id="MBB4679445.1"/>
    </source>
</evidence>
<comment type="caution">
    <text evidence="2">The sequence shown here is derived from an EMBL/GenBank/DDBJ whole genome shotgun (WGS) entry which is preliminary data.</text>
</comment>
<dbReference type="EMBL" id="JACHMH010000001">
    <property type="protein sequence ID" value="MBB4679445.1"/>
    <property type="molecule type" value="Genomic_DNA"/>
</dbReference>
<protein>
    <submittedName>
        <fullName evidence="2">Uncharacterized protein</fullName>
    </submittedName>
</protein>
<reference evidence="2 3" key="1">
    <citation type="submission" date="2020-08" db="EMBL/GenBank/DDBJ databases">
        <title>Sequencing the genomes of 1000 actinobacteria strains.</title>
        <authorList>
            <person name="Klenk H.-P."/>
        </authorList>
    </citation>
    <scope>NUCLEOTIDE SEQUENCE [LARGE SCALE GENOMIC DNA]</scope>
    <source>
        <strain evidence="2 3">DSM 44230</strain>
    </source>
</reference>
<dbReference type="Proteomes" id="UP000533598">
    <property type="component" value="Unassembled WGS sequence"/>
</dbReference>
<feature type="transmembrane region" description="Helical" evidence="1">
    <location>
        <begin position="53"/>
        <end position="76"/>
    </location>
</feature>
<organism evidence="2 3">
    <name type="scientific">Crossiella cryophila</name>
    <dbReference type="NCBI Taxonomy" id="43355"/>
    <lineage>
        <taxon>Bacteria</taxon>
        <taxon>Bacillati</taxon>
        <taxon>Actinomycetota</taxon>
        <taxon>Actinomycetes</taxon>
        <taxon>Pseudonocardiales</taxon>
        <taxon>Pseudonocardiaceae</taxon>
        <taxon>Crossiella</taxon>
    </lineage>
</organism>
<keyword evidence="1" id="KW-0812">Transmembrane</keyword>
<proteinExistence type="predicted"/>
<accession>A0A7W7FVX0</accession>
<dbReference type="RefSeq" id="WP_185005196.1">
    <property type="nucleotide sequence ID" value="NZ_BAAAUI010000001.1"/>
</dbReference>
<keyword evidence="1" id="KW-1133">Transmembrane helix</keyword>
<name>A0A7W7FVX0_9PSEU</name>
<dbReference type="AlphaFoldDB" id="A0A7W7FVX0"/>
<evidence type="ECO:0000313" key="3">
    <source>
        <dbReference type="Proteomes" id="UP000533598"/>
    </source>
</evidence>
<sequence length="85" mass="9067">MHRTPRAQTGDPNLRIRLLLLLLLATAAADQIGTTLPRQLRGRRGGDDGVETVEIAIAIAAGVVVALGAVALYKLVVQKYLNQLP</sequence>
<keyword evidence="3" id="KW-1185">Reference proteome</keyword>